<dbReference type="PANTHER" id="PTHR27004:SF447">
    <property type="entry name" value="RECEPTOR LIKE PROTEIN 30-LIKE"/>
    <property type="match status" value="1"/>
</dbReference>
<dbReference type="InterPro" id="IPR032675">
    <property type="entry name" value="LRR_dom_sf"/>
</dbReference>
<dbReference type="Pfam" id="PF00560">
    <property type="entry name" value="LRR_1"/>
    <property type="match status" value="1"/>
</dbReference>
<keyword evidence="10" id="KW-0325">Glycoprotein</keyword>
<evidence type="ECO:0000256" key="4">
    <source>
        <dbReference type="ARBA" id="ARBA00022614"/>
    </source>
</evidence>
<evidence type="ECO:0008006" key="12">
    <source>
        <dbReference type="Google" id="ProtNLM"/>
    </source>
</evidence>
<evidence type="ECO:0000256" key="3">
    <source>
        <dbReference type="ARBA" id="ARBA00022475"/>
    </source>
</evidence>
<evidence type="ECO:0000256" key="10">
    <source>
        <dbReference type="ARBA" id="ARBA00023180"/>
    </source>
</evidence>
<dbReference type="PROSITE" id="PS51450">
    <property type="entry name" value="LRR"/>
    <property type="match status" value="1"/>
</dbReference>
<keyword evidence="7" id="KW-1133">Transmembrane helix</keyword>
<dbReference type="Gene3D" id="3.80.10.10">
    <property type="entry name" value="Ribonuclease Inhibitor"/>
    <property type="match status" value="1"/>
</dbReference>
<evidence type="ECO:0000256" key="6">
    <source>
        <dbReference type="ARBA" id="ARBA00022737"/>
    </source>
</evidence>
<dbReference type="Pfam" id="PF13855">
    <property type="entry name" value="LRR_8"/>
    <property type="match status" value="1"/>
</dbReference>
<accession>A0A7C8YKM4</accession>
<protein>
    <recommendedName>
        <fullName evidence="12">2-alkenal reductase (NAD(P)(+))</fullName>
    </recommendedName>
</protein>
<evidence type="ECO:0000256" key="1">
    <source>
        <dbReference type="ARBA" id="ARBA00004251"/>
    </source>
</evidence>
<reference evidence="11" key="2">
    <citation type="submission" date="2020-07" db="EMBL/GenBank/DDBJ databases">
        <authorList>
            <person name="Vera ALvarez R."/>
            <person name="Arias-Moreno D.M."/>
            <person name="Jimenez-Jacinto V."/>
            <person name="Jimenez-Bremont J.F."/>
            <person name="Swaminathan K."/>
            <person name="Moose S.P."/>
            <person name="Guerrero-Gonzalez M.L."/>
            <person name="Marino-Ramirez L."/>
            <person name="Landsman D."/>
            <person name="Rodriguez-Kessler M."/>
            <person name="Delgado-Sanchez P."/>
        </authorList>
    </citation>
    <scope>NUCLEOTIDE SEQUENCE</scope>
    <source>
        <tissue evidence="11">Cladode</tissue>
    </source>
</reference>
<dbReference type="InterPro" id="IPR001611">
    <property type="entry name" value="Leu-rich_rpt"/>
</dbReference>
<dbReference type="GO" id="GO:0005886">
    <property type="term" value="C:plasma membrane"/>
    <property type="evidence" value="ECO:0007669"/>
    <property type="project" value="UniProtKB-SubCell"/>
</dbReference>
<evidence type="ECO:0000256" key="5">
    <source>
        <dbReference type="ARBA" id="ARBA00022692"/>
    </source>
</evidence>
<organism evidence="11">
    <name type="scientific">Opuntia streptacantha</name>
    <name type="common">Prickly pear cactus</name>
    <name type="synonym">Opuntia cardona</name>
    <dbReference type="NCBI Taxonomy" id="393608"/>
    <lineage>
        <taxon>Eukaryota</taxon>
        <taxon>Viridiplantae</taxon>
        <taxon>Streptophyta</taxon>
        <taxon>Embryophyta</taxon>
        <taxon>Tracheophyta</taxon>
        <taxon>Spermatophyta</taxon>
        <taxon>Magnoliopsida</taxon>
        <taxon>eudicotyledons</taxon>
        <taxon>Gunneridae</taxon>
        <taxon>Pentapetalae</taxon>
        <taxon>Caryophyllales</taxon>
        <taxon>Cactineae</taxon>
        <taxon>Cactaceae</taxon>
        <taxon>Opuntioideae</taxon>
        <taxon>Opuntia</taxon>
    </lineage>
</organism>
<dbReference type="PANTHER" id="PTHR27004">
    <property type="entry name" value="RECEPTOR-LIKE PROTEIN 12 ISOFORM X1"/>
    <property type="match status" value="1"/>
</dbReference>
<keyword evidence="4" id="KW-0433">Leucine-rich repeat</keyword>
<sequence>MKLADESHPFIYGTTVHFSVSTPVDWELKTAEYNYSITITNKGNDMQYTKVLTVFRVIDFSSNKFTGTIPNFIGELKGLQVLNLSNNNILGEIPSSFANMTDLESLDLSNNMLSGEIPRGLTELTSLEVFNVSDNLLEGPIIPEGSQFGTFDNSSFMGNSGLCGTPLSKKCENELEPAPARIAIEARMTLKKSPC</sequence>
<dbReference type="PRINTS" id="PR00019">
    <property type="entry name" value="LEURICHRPT"/>
</dbReference>
<name>A0A7C8YKM4_OPUST</name>
<evidence type="ECO:0000256" key="7">
    <source>
        <dbReference type="ARBA" id="ARBA00022989"/>
    </source>
</evidence>
<keyword evidence="9" id="KW-0675">Receptor</keyword>
<proteinExistence type="inferred from homology"/>
<dbReference type="SUPFAM" id="SSF52058">
    <property type="entry name" value="L domain-like"/>
    <property type="match status" value="1"/>
</dbReference>
<evidence type="ECO:0000256" key="8">
    <source>
        <dbReference type="ARBA" id="ARBA00023136"/>
    </source>
</evidence>
<keyword evidence="5" id="KW-0812">Transmembrane</keyword>
<keyword evidence="3" id="KW-1003">Cell membrane</keyword>
<dbReference type="EMBL" id="GISG01031543">
    <property type="protein sequence ID" value="MBA4620732.1"/>
    <property type="molecule type" value="Transcribed_RNA"/>
</dbReference>
<comment type="subcellular location">
    <subcellularLocation>
        <location evidence="1">Cell membrane</location>
        <topology evidence="1">Single-pass type I membrane protein</topology>
    </subcellularLocation>
</comment>
<dbReference type="FunFam" id="3.80.10.10:FF:000111">
    <property type="entry name" value="LRR receptor-like serine/threonine-protein kinase ERECTA"/>
    <property type="match status" value="1"/>
</dbReference>
<evidence type="ECO:0000256" key="2">
    <source>
        <dbReference type="ARBA" id="ARBA00009592"/>
    </source>
</evidence>
<dbReference type="AlphaFoldDB" id="A0A7C8YKM4"/>
<evidence type="ECO:0000313" key="11">
    <source>
        <dbReference type="EMBL" id="MBA4620732.1"/>
    </source>
</evidence>
<reference evidence="11" key="1">
    <citation type="journal article" date="2013" name="J. Plant Res.">
        <title>Effect of fungi and light on seed germination of three Opuntia species from semiarid lands of central Mexico.</title>
        <authorList>
            <person name="Delgado-Sanchez P."/>
            <person name="Jimenez-Bremont J.F."/>
            <person name="Guerrero-Gonzalez Mde L."/>
            <person name="Flores J."/>
        </authorList>
    </citation>
    <scope>NUCLEOTIDE SEQUENCE</scope>
    <source>
        <tissue evidence="11">Cladode</tissue>
    </source>
</reference>
<keyword evidence="6" id="KW-0677">Repeat</keyword>
<comment type="similarity">
    <text evidence="2">Belongs to the RLP family.</text>
</comment>
<keyword evidence="8" id="KW-0472">Membrane</keyword>
<evidence type="ECO:0000256" key="9">
    <source>
        <dbReference type="ARBA" id="ARBA00023170"/>
    </source>
</evidence>